<name>A0AAV2SAK4_MEGNR</name>
<comment type="caution">
    <text evidence="2">The sequence shown here is derived from an EMBL/GenBank/DDBJ whole genome shotgun (WGS) entry which is preliminary data.</text>
</comment>
<organism evidence="2 3">
    <name type="scientific">Meganyctiphanes norvegica</name>
    <name type="common">Northern krill</name>
    <name type="synonym">Thysanopoda norvegica</name>
    <dbReference type="NCBI Taxonomy" id="48144"/>
    <lineage>
        <taxon>Eukaryota</taxon>
        <taxon>Metazoa</taxon>
        <taxon>Ecdysozoa</taxon>
        <taxon>Arthropoda</taxon>
        <taxon>Crustacea</taxon>
        <taxon>Multicrustacea</taxon>
        <taxon>Malacostraca</taxon>
        <taxon>Eumalacostraca</taxon>
        <taxon>Eucarida</taxon>
        <taxon>Euphausiacea</taxon>
        <taxon>Euphausiidae</taxon>
        <taxon>Meganyctiphanes</taxon>
    </lineage>
</organism>
<dbReference type="Pfam" id="PF08434">
    <property type="entry name" value="CLCA"/>
    <property type="match status" value="2"/>
</dbReference>
<dbReference type="Proteomes" id="UP001497623">
    <property type="component" value="Unassembled WGS sequence"/>
</dbReference>
<keyword evidence="3" id="KW-1185">Reference proteome</keyword>
<protein>
    <recommendedName>
        <fullName evidence="1">Calcium-activated chloride channel N-terminal domain-containing protein</fullName>
    </recommendedName>
</protein>
<dbReference type="AlphaFoldDB" id="A0AAV2SAK4"/>
<evidence type="ECO:0000313" key="3">
    <source>
        <dbReference type="Proteomes" id="UP001497623"/>
    </source>
</evidence>
<feature type="non-terminal residue" evidence="2">
    <location>
        <position position="1"/>
    </location>
</feature>
<evidence type="ECO:0000259" key="1">
    <source>
        <dbReference type="Pfam" id="PF08434"/>
    </source>
</evidence>
<feature type="domain" description="Calcium-activated chloride channel N-terminal" evidence="1">
    <location>
        <begin position="152"/>
        <end position="190"/>
    </location>
</feature>
<feature type="non-terminal residue" evidence="2">
    <location>
        <position position="230"/>
    </location>
</feature>
<evidence type="ECO:0000313" key="2">
    <source>
        <dbReference type="EMBL" id="CAL4166788.1"/>
    </source>
</evidence>
<reference evidence="2 3" key="1">
    <citation type="submission" date="2024-05" db="EMBL/GenBank/DDBJ databases">
        <authorList>
            <person name="Wallberg A."/>
        </authorList>
    </citation>
    <scope>NUCLEOTIDE SEQUENCE [LARGE SCALE GENOMIC DNA]</scope>
</reference>
<gene>
    <name evidence="2" type="ORF">MNOR_LOCUS33514</name>
</gene>
<dbReference type="InterPro" id="IPR013642">
    <property type="entry name" value="CLCA_N"/>
</dbReference>
<feature type="domain" description="Calcium-activated chloride channel N-terminal" evidence="1">
    <location>
        <begin position="3"/>
        <end position="126"/>
    </location>
</feature>
<dbReference type="EMBL" id="CAXKWB010048545">
    <property type="protein sequence ID" value="CAL4166788.1"/>
    <property type="molecule type" value="Genomic_DNA"/>
</dbReference>
<sequence>SVLNELSQQLLIATDNRASLRDATVLIPESWQTDSLTCSVPSPVGTISVPFDAHIQVAGSHPVFGSKPWTQQSQGCGRPGDFIQFGAELLKGSSNDTVYTHAARLLVAEWARFRWGVFDESGHDKDLLYPMTFLDPLTGDMTPNKCFYESRIYGFCNAEDHIPEAPTKQNAQCKGLSVLDIINSSQDFKDYRIPFNKTLTAIEPSIQFLKRAPPRIIVLVENSAVMNLQR</sequence>
<proteinExistence type="predicted"/>
<accession>A0AAV2SAK4</accession>